<reference evidence="9 10" key="2">
    <citation type="journal article" date="2000" name="Proc. Natl. Acad. Sci. U.S.A.">
        <title>Archaeal adaptation to higher temperatures revealed by genomic sequence of Thermoplasma volcanium.</title>
        <authorList>
            <person name="Kawashima T."/>
            <person name="Amano N."/>
            <person name="Koike H."/>
            <person name="Makino S."/>
            <person name="Higuchi S."/>
            <person name="Kawashima-Ohya Y."/>
            <person name="Watanabe K."/>
            <person name="Yamazaki M."/>
            <person name="Kanehori K."/>
            <person name="Kawamoto T."/>
            <person name="Nunoshiba T."/>
            <person name="Yamamoto Y."/>
            <person name="Aramaki H."/>
            <person name="Makino K."/>
            <person name="Suzuki M."/>
        </authorList>
    </citation>
    <scope>NUCLEOTIDE SEQUENCE [LARGE SCALE GENOMIC DNA]</scope>
    <source>
        <strain evidence="10">ATCC 51530 / DSM 4299 / JCM 9571 / NBRC 15438 / GSS1</strain>
    </source>
</reference>
<dbReference type="GO" id="GO:0140359">
    <property type="term" value="F:ABC-type transporter activity"/>
    <property type="evidence" value="ECO:0007669"/>
    <property type="project" value="InterPro"/>
</dbReference>
<name>Q97C96_THEVO</name>
<keyword evidence="3" id="KW-1003">Cell membrane</keyword>
<dbReference type="GO" id="GO:0008643">
    <property type="term" value="P:carbohydrate transport"/>
    <property type="evidence" value="ECO:0007669"/>
    <property type="project" value="InterPro"/>
</dbReference>
<keyword evidence="7" id="KW-0472">Membrane</keyword>
<evidence type="ECO:0000256" key="1">
    <source>
        <dbReference type="ARBA" id="ARBA00004202"/>
    </source>
</evidence>
<gene>
    <name evidence="9" type="ORF">TVG0213590</name>
</gene>
<keyword evidence="6" id="KW-1278">Translocase</keyword>
<dbReference type="Gene3D" id="3.40.50.300">
    <property type="entry name" value="P-loop containing nucleotide triphosphate hydrolases"/>
    <property type="match status" value="1"/>
</dbReference>
<dbReference type="InterPro" id="IPR012340">
    <property type="entry name" value="NA-bd_OB-fold"/>
</dbReference>
<dbReference type="InterPro" id="IPR015855">
    <property type="entry name" value="ABC_transpr_MalK-like"/>
</dbReference>
<evidence type="ECO:0000313" key="9">
    <source>
        <dbReference type="EMBL" id="BAB59349.1"/>
    </source>
</evidence>
<keyword evidence="4" id="KW-0547">Nucleotide-binding</keyword>
<dbReference type="KEGG" id="tvo:TVG0213590"/>
<dbReference type="HOGENOM" id="CLU_000604_1_1_2"/>
<dbReference type="PROSITE" id="PS50893">
    <property type="entry name" value="ABC_TRANSPORTER_2"/>
    <property type="match status" value="1"/>
</dbReference>
<protein>
    <submittedName>
        <fullName evidence="9">ABC transport system ATP-binding protein P1P2A</fullName>
    </submittedName>
</protein>
<dbReference type="InterPro" id="IPR017871">
    <property type="entry name" value="ABC_transporter-like_CS"/>
</dbReference>
<keyword evidence="5 9" id="KW-0067">ATP-binding</keyword>
<reference evidence="9 10" key="1">
    <citation type="journal article" date="1999" name="Proc. Jpn. Acad.">
        <title>Determination of the complete genomic DNA sequence of Thermoplasma volvanium GSS1.</title>
        <authorList>
            <person name="Kawashima T."/>
            <person name="Yamamoto Y."/>
            <person name="Aramaki H."/>
            <person name="Nunoshiba T."/>
            <person name="Kawamoto T."/>
            <person name="Watanabe K."/>
            <person name="Yamazaki M."/>
            <person name="Kanehori K."/>
            <person name="Amano N."/>
            <person name="Ohya Y."/>
            <person name="Makino K."/>
            <person name="Suzuki M."/>
        </authorList>
    </citation>
    <scope>NUCLEOTIDE SEQUENCE [LARGE SCALE GENOMIC DNA]</scope>
    <source>
        <strain evidence="10">ATCC 51530 / DSM 4299 / JCM 9571 / NBRC 15438 / GSS1</strain>
    </source>
</reference>
<dbReference type="PhylomeDB" id="Q97C96"/>
<dbReference type="AlphaFoldDB" id="Q97C96"/>
<keyword evidence="10" id="KW-1185">Reference proteome</keyword>
<dbReference type="GO" id="GO:0016887">
    <property type="term" value="F:ATP hydrolysis activity"/>
    <property type="evidence" value="ECO:0007669"/>
    <property type="project" value="InterPro"/>
</dbReference>
<dbReference type="SUPFAM" id="SSF50331">
    <property type="entry name" value="MOP-like"/>
    <property type="match status" value="1"/>
</dbReference>
<dbReference type="GO" id="GO:0055052">
    <property type="term" value="C:ATP-binding cassette (ABC) transporter complex, substrate-binding subunit-containing"/>
    <property type="evidence" value="ECO:0007669"/>
    <property type="project" value="TreeGrafter"/>
</dbReference>
<dbReference type="eggNOG" id="arCOG00175">
    <property type="taxonomic scope" value="Archaea"/>
</dbReference>
<comment type="subcellular location">
    <subcellularLocation>
        <location evidence="1">Cell membrane</location>
        <topology evidence="1">Peripheral membrane protein</topology>
    </subcellularLocation>
</comment>
<evidence type="ECO:0000256" key="7">
    <source>
        <dbReference type="ARBA" id="ARBA00023136"/>
    </source>
</evidence>
<dbReference type="Pfam" id="PF00005">
    <property type="entry name" value="ABC_tran"/>
    <property type="match status" value="1"/>
</dbReference>
<dbReference type="InterPro" id="IPR003593">
    <property type="entry name" value="AAA+_ATPase"/>
</dbReference>
<dbReference type="PaxDb" id="273116-14324421"/>
<dbReference type="InterPro" id="IPR047641">
    <property type="entry name" value="ABC_transpr_MalK/UgpC-like"/>
</dbReference>
<dbReference type="SUPFAM" id="SSF52540">
    <property type="entry name" value="P-loop containing nucleoside triphosphate hydrolases"/>
    <property type="match status" value="1"/>
</dbReference>
<organism evidence="9 10">
    <name type="scientific">Thermoplasma volcanium (strain ATCC 51530 / DSM 4299 / JCM 9571 / NBRC 15438 / GSS1)</name>
    <dbReference type="NCBI Taxonomy" id="273116"/>
    <lineage>
        <taxon>Archaea</taxon>
        <taxon>Methanobacteriati</taxon>
        <taxon>Thermoplasmatota</taxon>
        <taxon>Thermoplasmata</taxon>
        <taxon>Thermoplasmatales</taxon>
        <taxon>Thermoplasmataceae</taxon>
        <taxon>Thermoplasma</taxon>
    </lineage>
</organism>
<accession>Q97C96</accession>
<sequence length="353" mass="40115">MTKMVNVRVVDVYKSYGKVQVLKGINFNIEDGEFFVLLGSSGAGKSTLLNILAGLEAVDSGSIFFDDKIVNDLPPVERGVAMVFQNYALYPHMTVYKNMAFPLKMLNYKKDSIDRIVKKVAETLDITWLLNRYPRELSGGQAQRVALGRALVRDPKIFLLDEPLSNLDANIRSKIRNELKLMQKQLNKTFIYVTHDQMEAMSLGDHIGILHNGVLEQYGRPIDIYNNPINEYIATFLGDPEINMLSCIKYRDVYECDGSIKFKLDLDDKKITLGIRPENIYLHRQNDNDIEGKIIPKVSELLGSHTLIIGSVENKEIRIVTEETNISIGKEIPIYINLNKCLIFNEKGENINK</sequence>
<evidence type="ECO:0000259" key="8">
    <source>
        <dbReference type="PROSITE" id="PS50893"/>
    </source>
</evidence>
<dbReference type="STRING" id="273116.gene:9380977"/>
<dbReference type="PANTHER" id="PTHR43875:SF15">
    <property type="entry name" value="TREHALOSE IMPORT ATP-BINDING PROTEIN SUGC"/>
    <property type="match status" value="1"/>
</dbReference>
<dbReference type="Gene3D" id="2.40.50.100">
    <property type="match status" value="1"/>
</dbReference>
<proteinExistence type="predicted"/>
<dbReference type="Gene3D" id="2.40.50.140">
    <property type="entry name" value="Nucleic acid-binding proteins"/>
    <property type="match status" value="1"/>
</dbReference>
<dbReference type="Proteomes" id="UP000001017">
    <property type="component" value="Chromosome"/>
</dbReference>
<feature type="domain" description="ABC transporter" evidence="8">
    <location>
        <begin position="7"/>
        <end position="237"/>
    </location>
</feature>
<keyword evidence="2" id="KW-0813">Transport</keyword>
<dbReference type="SMART" id="SM00382">
    <property type="entry name" value="AAA"/>
    <property type="match status" value="1"/>
</dbReference>
<dbReference type="EMBL" id="BA000011">
    <property type="protein sequence ID" value="BAB59349.1"/>
    <property type="molecule type" value="Genomic_DNA"/>
</dbReference>
<evidence type="ECO:0000313" key="10">
    <source>
        <dbReference type="Proteomes" id="UP000001017"/>
    </source>
</evidence>
<evidence type="ECO:0000256" key="4">
    <source>
        <dbReference type="ARBA" id="ARBA00022741"/>
    </source>
</evidence>
<dbReference type="GO" id="GO:0005524">
    <property type="term" value="F:ATP binding"/>
    <property type="evidence" value="ECO:0007669"/>
    <property type="project" value="UniProtKB-KW"/>
</dbReference>
<dbReference type="FunFam" id="3.40.50.300:FF:000042">
    <property type="entry name" value="Maltose/maltodextrin ABC transporter, ATP-binding protein"/>
    <property type="match status" value="1"/>
</dbReference>
<dbReference type="InterPro" id="IPR008995">
    <property type="entry name" value="Mo/tungstate-bd_C_term_dom"/>
</dbReference>
<dbReference type="InterPro" id="IPR003439">
    <property type="entry name" value="ABC_transporter-like_ATP-bd"/>
</dbReference>
<evidence type="ECO:0000256" key="2">
    <source>
        <dbReference type="ARBA" id="ARBA00022448"/>
    </source>
</evidence>
<evidence type="ECO:0000256" key="3">
    <source>
        <dbReference type="ARBA" id="ARBA00022475"/>
    </source>
</evidence>
<dbReference type="CDD" id="cd03301">
    <property type="entry name" value="ABC_MalK_N"/>
    <property type="match status" value="1"/>
</dbReference>
<dbReference type="PROSITE" id="PS00211">
    <property type="entry name" value="ABC_TRANSPORTER_1"/>
    <property type="match status" value="1"/>
</dbReference>
<evidence type="ECO:0000256" key="6">
    <source>
        <dbReference type="ARBA" id="ARBA00022967"/>
    </source>
</evidence>
<dbReference type="PANTHER" id="PTHR43875">
    <property type="entry name" value="MALTODEXTRIN IMPORT ATP-BINDING PROTEIN MSMX"/>
    <property type="match status" value="1"/>
</dbReference>
<evidence type="ECO:0000256" key="5">
    <source>
        <dbReference type="ARBA" id="ARBA00022840"/>
    </source>
</evidence>
<dbReference type="InterPro" id="IPR027417">
    <property type="entry name" value="P-loop_NTPase"/>
</dbReference>